<sequence>MVAKKFREIYPGQIFEIYLQQINKYAYGVVLAGDIRLDKNDDIIIGYIESFTEQPINLEEIIKNIEKRNFSFIANSGIASIYNHCWTFVGSYQKMIMGSDELNKVEYAAEFMDKFYRSVGNSLLPISDCEKIKEEEFKKIPNPLGLVGDIAIENRLIDIASNQL</sequence>
<evidence type="ECO:0000313" key="1">
    <source>
        <dbReference type="EMBL" id="MBA9028736.1"/>
    </source>
</evidence>
<gene>
    <name evidence="1" type="ORF">HNP81_004057</name>
</gene>
<dbReference type="Proteomes" id="UP000626697">
    <property type="component" value="Unassembled WGS sequence"/>
</dbReference>
<dbReference type="EMBL" id="JACJHX010000018">
    <property type="protein sequence ID" value="MBA9028736.1"/>
    <property type="molecule type" value="Genomic_DNA"/>
</dbReference>
<organism evidence="1 2">
    <name type="scientific">Peribacillus huizhouensis</name>
    <dbReference type="NCBI Taxonomy" id="1501239"/>
    <lineage>
        <taxon>Bacteria</taxon>
        <taxon>Bacillati</taxon>
        <taxon>Bacillota</taxon>
        <taxon>Bacilli</taxon>
        <taxon>Bacillales</taxon>
        <taxon>Bacillaceae</taxon>
        <taxon>Peribacillus</taxon>
    </lineage>
</organism>
<protein>
    <submittedName>
        <fullName evidence="1">Uncharacterized protein</fullName>
    </submittedName>
</protein>
<keyword evidence="2" id="KW-1185">Reference proteome</keyword>
<evidence type="ECO:0000313" key="2">
    <source>
        <dbReference type="Proteomes" id="UP000626697"/>
    </source>
</evidence>
<dbReference type="RefSeq" id="WP_182503743.1">
    <property type="nucleotide sequence ID" value="NZ_JACJHX010000018.1"/>
</dbReference>
<reference evidence="1 2" key="1">
    <citation type="submission" date="2020-08" db="EMBL/GenBank/DDBJ databases">
        <title>Genomic Encyclopedia of Type Strains, Phase IV (KMG-IV): sequencing the most valuable type-strain genomes for metagenomic binning, comparative biology and taxonomic classification.</title>
        <authorList>
            <person name="Goeker M."/>
        </authorList>
    </citation>
    <scope>NUCLEOTIDE SEQUENCE [LARGE SCALE GENOMIC DNA]</scope>
    <source>
        <strain evidence="1 2">DSM 105481</strain>
    </source>
</reference>
<accession>A0ABR6CUY6</accession>
<proteinExistence type="predicted"/>
<name>A0ABR6CUY6_9BACI</name>
<comment type="caution">
    <text evidence="1">The sequence shown here is derived from an EMBL/GenBank/DDBJ whole genome shotgun (WGS) entry which is preliminary data.</text>
</comment>